<dbReference type="InterPro" id="IPR003740">
    <property type="entry name" value="YitT"/>
</dbReference>
<keyword evidence="3 6" id="KW-0812">Transmembrane</keyword>
<name>A0A9D2GGG6_9FIRM</name>
<dbReference type="Pfam" id="PF10035">
    <property type="entry name" value="DUF2179"/>
    <property type="match status" value="1"/>
</dbReference>
<evidence type="ECO:0000313" key="8">
    <source>
        <dbReference type="EMBL" id="HIZ78357.1"/>
    </source>
</evidence>
<evidence type="ECO:0000259" key="7">
    <source>
        <dbReference type="Pfam" id="PF10035"/>
    </source>
</evidence>
<comment type="subcellular location">
    <subcellularLocation>
        <location evidence="1">Cell membrane</location>
        <topology evidence="1">Multi-pass membrane protein</topology>
    </subcellularLocation>
</comment>
<sequence>MKNNIRKTEVMEVQTIQKNWQVTLKEYAVITVSIMIMVIGIHFFKFPNNFSFGGVTGFASVVNALTNWSATQFTNVVNIGLLVLGFLFLGRDFGFKTVYATLVMSAGLELMERLFPLSGPLTTEPLLELVFAIFLPAVGSAVLFNIGASSGGTDIIAMIFKKHTSLHIGTMLLFVDMAAVIMSFFVFGPATGLFSSLGLLAKSLVIDQVIENMNQCKCFTIVCDDADLICDFIIHDLNRSATVYEAKGAFSHHEKKVVMTTMKSAQAVKLRNYIKRVEPTAFIQITNSSEIIGKGFLGWS</sequence>
<evidence type="ECO:0000256" key="1">
    <source>
        <dbReference type="ARBA" id="ARBA00004651"/>
    </source>
</evidence>
<protein>
    <submittedName>
        <fullName evidence="8">YitT family protein</fullName>
    </submittedName>
</protein>
<dbReference type="AlphaFoldDB" id="A0A9D2GGG6"/>
<comment type="caution">
    <text evidence="8">The sequence shown here is derived from an EMBL/GenBank/DDBJ whole genome shotgun (WGS) entry which is preliminary data.</text>
</comment>
<evidence type="ECO:0000256" key="6">
    <source>
        <dbReference type="SAM" id="Phobius"/>
    </source>
</evidence>
<accession>A0A9D2GGG6</accession>
<evidence type="ECO:0000256" key="2">
    <source>
        <dbReference type="ARBA" id="ARBA00022475"/>
    </source>
</evidence>
<dbReference type="Gene3D" id="3.30.70.120">
    <property type="match status" value="1"/>
</dbReference>
<gene>
    <name evidence="8" type="ORF">IAA17_01000</name>
</gene>
<feature type="domain" description="DUF2179" evidence="7">
    <location>
        <begin position="239"/>
        <end position="293"/>
    </location>
</feature>
<dbReference type="EMBL" id="DXBC01000018">
    <property type="protein sequence ID" value="HIZ78357.1"/>
    <property type="molecule type" value="Genomic_DNA"/>
</dbReference>
<keyword evidence="5 6" id="KW-0472">Membrane</keyword>
<proteinExistence type="predicted"/>
<evidence type="ECO:0000313" key="9">
    <source>
        <dbReference type="Proteomes" id="UP000824101"/>
    </source>
</evidence>
<dbReference type="PIRSF" id="PIRSF006483">
    <property type="entry name" value="Membrane_protein_YitT"/>
    <property type="match status" value="1"/>
</dbReference>
<feature type="transmembrane region" description="Helical" evidence="6">
    <location>
        <begin position="27"/>
        <end position="44"/>
    </location>
</feature>
<dbReference type="InterPro" id="IPR015867">
    <property type="entry name" value="N-reg_PII/ATP_PRibTrfase_C"/>
</dbReference>
<dbReference type="InterPro" id="IPR051461">
    <property type="entry name" value="UPF0750_membrane"/>
</dbReference>
<dbReference type="PANTHER" id="PTHR33545:SF5">
    <property type="entry name" value="UPF0750 MEMBRANE PROTEIN YITT"/>
    <property type="match status" value="1"/>
</dbReference>
<feature type="transmembrane region" description="Helical" evidence="6">
    <location>
        <begin position="166"/>
        <end position="187"/>
    </location>
</feature>
<evidence type="ECO:0000256" key="3">
    <source>
        <dbReference type="ARBA" id="ARBA00022692"/>
    </source>
</evidence>
<organism evidence="8 9">
    <name type="scientific">Candidatus Lachnoclostridium stercorigallinarum</name>
    <dbReference type="NCBI Taxonomy" id="2838634"/>
    <lineage>
        <taxon>Bacteria</taxon>
        <taxon>Bacillati</taxon>
        <taxon>Bacillota</taxon>
        <taxon>Clostridia</taxon>
        <taxon>Lachnospirales</taxon>
        <taxon>Lachnospiraceae</taxon>
    </lineage>
</organism>
<reference evidence="8" key="1">
    <citation type="journal article" date="2021" name="PeerJ">
        <title>Extensive microbial diversity within the chicken gut microbiome revealed by metagenomics and culture.</title>
        <authorList>
            <person name="Gilroy R."/>
            <person name="Ravi A."/>
            <person name="Getino M."/>
            <person name="Pursley I."/>
            <person name="Horton D.L."/>
            <person name="Alikhan N.F."/>
            <person name="Baker D."/>
            <person name="Gharbi K."/>
            <person name="Hall N."/>
            <person name="Watson M."/>
            <person name="Adriaenssens E.M."/>
            <person name="Foster-Nyarko E."/>
            <person name="Jarju S."/>
            <person name="Secka A."/>
            <person name="Antonio M."/>
            <person name="Oren A."/>
            <person name="Chaudhuri R.R."/>
            <person name="La Ragione R."/>
            <person name="Hildebrand F."/>
            <person name="Pallen M.J."/>
        </authorList>
    </citation>
    <scope>NUCLEOTIDE SEQUENCE</scope>
    <source>
        <strain evidence="8">ChiBcec1-1093</strain>
    </source>
</reference>
<reference evidence="8" key="2">
    <citation type="submission" date="2021-04" db="EMBL/GenBank/DDBJ databases">
        <authorList>
            <person name="Gilroy R."/>
        </authorList>
    </citation>
    <scope>NUCLEOTIDE SEQUENCE</scope>
    <source>
        <strain evidence="8">ChiBcec1-1093</strain>
    </source>
</reference>
<feature type="transmembrane region" description="Helical" evidence="6">
    <location>
        <begin position="126"/>
        <end position="146"/>
    </location>
</feature>
<dbReference type="PANTHER" id="PTHR33545">
    <property type="entry name" value="UPF0750 MEMBRANE PROTEIN YITT-RELATED"/>
    <property type="match status" value="1"/>
</dbReference>
<dbReference type="InterPro" id="IPR019264">
    <property type="entry name" value="DUF2179"/>
</dbReference>
<evidence type="ECO:0000256" key="4">
    <source>
        <dbReference type="ARBA" id="ARBA00022989"/>
    </source>
</evidence>
<evidence type="ECO:0000256" key="5">
    <source>
        <dbReference type="ARBA" id="ARBA00023136"/>
    </source>
</evidence>
<keyword evidence="2" id="KW-1003">Cell membrane</keyword>
<dbReference type="GO" id="GO:0005886">
    <property type="term" value="C:plasma membrane"/>
    <property type="evidence" value="ECO:0007669"/>
    <property type="project" value="UniProtKB-SubCell"/>
</dbReference>
<dbReference type="Pfam" id="PF02588">
    <property type="entry name" value="YitT_membrane"/>
    <property type="match status" value="1"/>
</dbReference>
<dbReference type="Proteomes" id="UP000824101">
    <property type="component" value="Unassembled WGS sequence"/>
</dbReference>
<keyword evidence="4 6" id="KW-1133">Transmembrane helix</keyword>